<accession>A0A0U5AT11</accession>
<evidence type="ECO:0000256" key="7">
    <source>
        <dbReference type="ARBA" id="ARBA00022989"/>
    </source>
</evidence>
<keyword evidence="13" id="KW-1185">Reference proteome</keyword>
<dbReference type="InterPro" id="IPR003439">
    <property type="entry name" value="ABC_transporter-like_ATP-bd"/>
</dbReference>
<protein>
    <recommendedName>
        <fullName evidence="14">ABC transporter ATP-binding protein</fullName>
    </recommendedName>
</protein>
<keyword evidence="2" id="KW-0813">Transport</keyword>
<evidence type="ECO:0000256" key="3">
    <source>
        <dbReference type="ARBA" id="ARBA00022475"/>
    </source>
</evidence>
<feature type="transmembrane region" description="Helical" evidence="9">
    <location>
        <begin position="23"/>
        <end position="44"/>
    </location>
</feature>
<evidence type="ECO:0000256" key="1">
    <source>
        <dbReference type="ARBA" id="ARBA00004651"/>
    </source>
</evidence>
<evidence type="ECO:0000256" key="2">
    <source>
        <dbReference type="ARBA" id="ARBA00022448"/>
    </source>
</evidence>
<proteinExistence type="predicted"/>
<dbReference type="SUPFAM" id="SSF90123">
    <property type="entry name" value="ABC transporter transmembrane region"/>
    <property type="match status" value="1"/>
</dbReference>
<dbReference type="PANTHER" id="PTHR43394">
    <property type="entry name" value="ATP-DEPENDENT PERMEASE MDL1, MITOCHONDRIAL"/>
    <property type="match status" value="1"/>
</dbReference>
<dbReference type="GO" id="GO:0016887">
    <property type="term" value="F:ATP hydrolysis activity"/>
    <property type="evidence" value="ECO:0007669"/>
    <property type="project" value="InterPro"/>
</dbReference>
<dbReference type="InterPro" id="IPR039421">
    <property type="entry name" value="Type_1_exporter"/>
</dbReference>
<dbReference type="PANTHER" id="PTHR43394:SF1">
    <property type="entry name" value="ATP-BINDING CASSETTE SUB-FAMILY B MEMBER 10, MITOCHONDRIAL"/>
    <property type="match status" value="1"/>
</dbReference>
<dbReference type="Pfam" id="PF00005">
    <property type="entry name" value="ABC_tran"/>
    <property type="match status" value="1"/>
</dbReference>
<dbReference type="InterPro" id="IPR003593">
    <property type="entry name" value="AAA+_ATPase"/>
</dbReference>
<feature type="domain" description="ABC transmembrane type-1" evidence="11">
    <location>
        <begin position="24"/>
        <end position="306"/>
    </location>
</feature>
<dbReference type="OrthoDB" id="9806127at2"/>
<dbReference type="InterPro" id="IPR011527">
    <property type="entry name" value="ABC1_TM_dom"/>
</dbReference>
<evidence type="ECO:0000259" key="11">
    <source>
        <dbReference type="PROSITE" id="PS50929"/>
    </source>
</evidence>
<organism evidence="12 13">
    <name type="scientific">Caldimicrobium thiodismutans</name>
    <dbReference type="NCBI Taxonomy" id="1653476"/>
    <lineage>
        <taxon>Bacteria</taxon>
        <taxon>Pseudomonadati</taxon>
        <taxon>Thermodesulfobacteriota</taxon>
        <taxon>Thermodesulfobacteria</taxon>
        <taxon>Thermodesulfobacteriales</taxon>
        <taxon>Thermodesulfobacteriaceae</taxon>
        <taxon>Caldimicrobium</taxon>
    </lineage>
</organism>
<dbReference type="GO" id="GO:0005886">
    <property type="term" value="C:plasma membrane"/>
    <property type="evidence" value="ECO:0007669"/>
    <property type="project" value="UniProtKB-SubCell"/>
</dbReference>
<evidence type="ECO:0000259" key="10">
    <source>
        <dbReference type="PROSITE" id="PS50893"/>
    </source>
</evidence>
<feature type="transmembrane region" description="Helical" evidence="9">
    <location>
        <begin position="277"/>
        <end position="294"/>
    </location>
</feature>
<keyword evidence="7 9" id="KW-1133">Transmembrane helix</keyword>
<evidence type="ECO:0000256" key="5">
    <source>
        <dbReference type="ARBA" id="ARBA00022741"/>
    </source>
</evidence>
<evidence type="ECO:0000256" key="8">
    <source>
        <dbReference type="ARBA" id="ARBA00023136"/>
    </source>
</evidence>
<reference evidence="13" key="2">
    <citation type="journal article" date="2016" name="Int. J. Syst. Evol. Microbiol.">
        <title>Caldimicrobium thiodismutans sp. nov., a sulfur-disproportionating bacterium isolated from a hot spring.</title>
        <authorList>
            <person name="Kojima H."/>
            <person name="Umezawa K."/>
            <person name="Fukui M."/>
        </authorList>
    </citation>
    <scope>NUCLEOTIDE SEQUENCE [LARGE SCALE GENOMIC DNA]</scope>
    <source>
        <strain evidence="13">TF1</strain>
    </source>
</reference>
<feature type="transmembrane region" description="Helical" evidence="9">
    <location>
        <begin position="165"/>
        <end position="182"/>
    </location>
</feature>
<dbReference type="Gene3D" id="3.40.50.300">
    <property type="entry name" value="P-loop containing nucleotide triphosphate hydrolases"/>
    <property type="match status" value="1"/>
</dbReference>
<keyword evidence="6" id="KW-0067">ATP-binding</keyword>
<dbReference type="SMART" id="SM00382">
    <property type="entry name" value="AAA"/>
    <property type="match status" value="1"/>
</dbReference>
<dbReference type="InterPro" id="IPR027417">
    <property type="entry name" value="P-loop_NTPase"/>
</dbReference>
<evidence type="ECO:0000256" key="6">
    <source>
        <dbReference type="ARBA" id="ARBA00022840"/>
    </source>
</evidence>
<dbReference type="STRING" id="1653476.THC_0017"/>
<dbReference type="RefSeq" id="WP_068511545.1">
    <property type="nucleotide sequence ID" value="NZ_AP014945.1"/>
</dbReference>
<dbReference type="InterPro" id="IPR036640">
    <property type="entry name" value="ABC1_TM_sf"/>
</dbReference>
<dbReference type="PATRIC" id="fig|1653476.3.peg.16"/>
<keyword evidence="4 9" id="KW-0812">Transmembrane</keyword>
<sequence length="575" mass="64652">MENETLRFIKYILKYAQGFLKPLFLGLIFSVLSSFVTGLGTWSIKPIFNFVFLEKHYEYFKYVPLYLVLIFTLNGLFSLFQAYFMKSLSTGIINSIRLDLFKKCLTLPYAKLQRERSGQTVSKVINDTSQIEPILGESSQTLIKETLTVLVLLGVAFYQRWDLTLLALITLPAIVLGTKYLGTKTRRARRLTQASTGELTHRMSEILQGIKEIKLASSKEILIKFFAKELEKFYKLSLKVTKYRESSKSLVDLMTGIGGAILIGYGGVLIIRGDLSPGAFLSLLTAILLIFNPIRKIARAYTGLKEAQGAWIRIEEVFNLEEEKGGYIKATSPQEGFFLKGVSFCYDDSLPKVLDNINLKIPARKMTALVGPSGAGKSTLISLLPRFYDPTEGEIYLDNKPLKELDLESLRGLFGMVWQEPFLFNLSIWDNLILVKPTASAEEVREACRFSQALDFIEALPKGFGTILGEEGLTLSGGQKQRLALARVFLRRPPVIILDEATSQIDSLTERAIESALDTLRKDHTLIVIAHRLSTIIKADKIIVLDKGKIVSEGTHTELLGLCPLYRELYHTFVR</sequence>
<dbReference type="GO" id="GO:0015421">
    <property type="term" value="F:ABC-type oligopeptide transporter activity"/>
    <property type="evidence" value="ECO:0007669"/>
    <property type="project" value="TreeGrafter"/>
</dbReference>
<dbReference type="GO" id="GO:0005524">
    <property type="term" value="F:ATP binding"/>
    <property type="evidence" value="ECO:0007669"/>
    <property type="project" value="UniProtKB-KW"/>
</dbReference>
<evidence type="ECO:0000313" key="13">
    <source>
        <dbReference type="Proteomes" id="UP000068196"/>
    </source>
</evidence>
<feature type="domain" description="ABC transporter" evidence="10">
    <location>
        <begin position="339"/>
        <end position="572"/>
    </location>
</feature>
<keyword evidence="8 9" id="KW-0472">Membrane</keyword>
<dbReference type="Pfam" id="PF00664">
    <property type="entry name" value="ABC_membrane"/>
    <property type="match status" value="1"/>
</dbReference>
<dbReference type="PROSITE" id="PS50929">
    <property type="entry name" value="ABC_TM1F"/>
    <property type="match status" value="1"/>
</dbReference>
<dbReference type="PROSITE" id="PS00211">
    <property type="entry name" value="ABC_TRANSPORTER_1"/>
    <property type="match status" value="1"/>
</dbReference>
<reference evidence="12 13" key="1">
    <citation type="journal article" date="2016" name="Int. J. Syst. Evol. Microbiol.">
        <title>Caldimicrobium thiodismutans sp. nov., a sulfur-disproportionating bacterium isolated from a hot spring, and emended description of the genus Caldimicrobium.</title>
        <authorList>
            <person name="Kojima H."/>
            <person name="Umezawa K."/>
            <person name="Fukui M."/>
        </authorList>
    </citation>
    <scope>NUCLEOTIDE SEQUENCE [LARGE SCALE GENOMIC DNA]</scope>
    <source>
        <strain evidence="12 13">TF1</strain>
    </source>
</reference>
<dbReference type="EMBL" id="AP014945">
    <property type="protein sequence ID" value="BAU22424.1"/>
    <property type="molecule type" value="Genomic_DNA"/>
</dbReference>
<dbReference type="FunFam" id="3.40.50.300:FF:000221">
    <property type="entry name" value="Multidrug ABC transporter ATP-binding protein"/>
    <property type="match status" value="1"/>
</dbReference>
<comment type="subcellular location">
    <subcellularLocation>
        <location evidence="1">Cell membrane</location>
        <topology evidence="1">Multi-pass membrane protein</topology>
    </subcellularLocation>
</comment>
<dbReference type="KEGG" id="cthi:THC_0017"/>
<feature type="transmembrane region" description="Helical" evidence="9">
    <location>
        <begin position="64"/>
        <end position="84"/>
    </location>
</feature>
<evidence type="ECO:0000256" key="9">
    <source>
        <dbReference type="SAM" id="Phobius"/>
    </source>
</evidence>
<dbReference type="InterPro" id="IPR017871">
    <property type="entry name" value="ABC_transporter-like_CS"/>
</dbReference>
<keyword evidence="5" id="KW-0547">Nucleotide-binding</keyword>
<dbReference type="AlphaFoldDB" id="A0A0U5AT11"/>
<name>A0A0U5AT11_9BACT</name>
<evidence type="ECO:0000256" key="4">
    <source>
        <dbReference type="ARBA" id="ARBA00022692"/>
    </source>
</evidence>
<evidence type="ECO:0008006" key="14">
    <source>
        <dbReference type="Google" id="ProtNLM"/>
    </source>
</evidence>
<feature type="transmembrane region" description="Helical" evidence="9">
    <location>
        <begin position="250"/>
        <end position="271"/>
    </location>
</feature>
<dbReference type="PROSITE" id="PS50893">
    <property type="entry name" value="ABC_TRANSPORTER_2"/>
    <property type="match status" value="1"/>
</dbReference>
<dbReference type="SUPFAM" id="SSF52540">
    <property type="entry name" value="P-loop containing nucleoside triphosphate hydrolases"/>
    <property type="match status" value="1"/>
</dbReference>
<dbReference type="Proteomes" id="UP000068196">
    <property type="component" value="Chromosome"/>
</dbReference>
<dbReference type="Gene3D" id="1.20.1560.10">
    <property type="entry name" value="ABC transporter type 1, transmembrane domain"/>
    <property type="match status" value="1"/>
</dbReference>
<dbReference type="CDD" id="cd18552">
    <property type="entry name" value="ABC_6TM_MsbA_like"/>
    <property type="match status" value="1"/>
</dbReference>
<evidence type="ECO:0000313" key="12">
    <source>
        <dbReference type="EMBL" id="BAU22424.1"/>
    </source>
</evidence>
<keyword evidence="3" id="KW-1003">Cell membrane</keyword>
<gene>
    <name evidence="12" type="ORF">THC_0017</name>
</gene>